<dbReference type="STRING" id="885272.JonanDRAFT_0380"/>
<protein>
    <submittedName>
        <fullName evidence="2">Uncharacterized protein</fullName>
    </submittedName>
</protein>
<reference evidence="2 3" key="1">
    <citation type="submission" date="2011-11" db="EMBL/GenBank/DDBJ databases">
        <title>The Noncontiguous Finished genome of Jonquetella anthropi DSM 22815.</title>
        <authorList>
            <consortium name="US DOE Joint Genome Institute (JGI-PGF)"/>
            <person name="Lucas S."/>
            <person name="Copeland A."/>
            <person name="Lapidus A."/>
            <person name="Glavina del Rio T."/>
            <person name="Dalin E."/>
            <person name="Tice H."/>
            <person name="Bruce D."/>
            <person name="Goodwin L."/>
            <person name="Pitluck S."/>
            <person name="Peters L."/>
            <person name="Mikhailova N."/>
            <person name="Held B."/>
            <person name="Kyrpides N."/>
            <person name="Mavromatis K."/>
            <person name="Ivanova N."/>
            <person name="Markowitz V."/>
            <person name="Cheng J.-F."/>
            <person name="Hugenholtz P."/>
            <person name="Woyke T."/>
            <person name="Wu D."/>
            <person name="Gronow S."/>
            <person name="Wellnitz S."/>
            <person name="Brambilla E."/>
            <person name="Klenk H.-P."/>
            <person name="Eisen J.A."/>
        </authorList>
    </citation>
    <scope>NUCLEOTIDE SEQUENCE [LARGE SCALE GENOMIC DNA]</scope>
    <source>
        <strain evidence="2 3">DSM 22815</strain>
    </source>
</reference>
<dbReference type="Proteomes" id="UP000003806">
    <property type="component" value="Chromosome"/>
</dbReference>
<keyword evidence="3" id="KW-1185">Reference proteome</keyword>
<dbReference type="RefSeq" id="WP_008522560.1">
    <property type="nucleotide sequence ID" value="NZ_CM001376.1"/>
</dbReference>
<dbReference type="HOGENOM" id="CLU_2369093_0_0_0"/>
<gene>
    <name evidence="2" type="ORF">JonanDRAFT_0380</name>
</gene>
<dbReference type="EMBL" id="CM001376">
    <property type="protein sequence ID" value="EHM12798.1"/>
    <property type="molecule type" value="Genomic_DNA"/>
</dbReference>
<name>H0UJ65_9BACT</name>
<sequence length="95" mass="10465">MSRILLAGDMSFLSLWPFEVTWRMALSAEGLASAEVAWPPFDEGDLVLYQQGLLSRLSPDRRRELVKKSRARWVEIPPPSPPKGGTGDENAAGPS</sequence>
<dbReference type="AlphaFoldDB" id="H0UJ65"/>
<evidence type="ECO:0000313" key="2">
    <source>
        <dbReference type="EMBL" id="EHM12798.1"/>
    </source>
</evidence>
<organism evidence="2 3">
    <name type="scientific">Jonquetella anthropi DSM 22815</name>
    <dbReference type="NCBI Taxonomy" id="885272"/>
    <lineage>
        <taxon>Bacteria</taxon>
        <taxon>Thermotogati</taxon>
        <taxon>Synergistota</taxon>
        <taxon>Synergistia</taxon>
        <taxon>Synergistales</taxon>
        <taxon>Dethiosulfovibrionaceae</taxon>
        <taxon>Jonquetella</taxon>
    </lineage>
</organism>
<accession>H0UJ65</accession>
<feature type="region of interest" description="Disordered" evidence="1">
    <location>
        <begin position="69"/>
        <end position="95"/>
    </location>
</feature>
<evidence type="ECO:0000256" key="1">
    <source>
        <dbReference type="SAM" id="MobiDB-lite"/>
    </source>
</evidence>
<evidence type="ECO:0000313" key="3">
    <source>
        <dbReference type="Proteomes" id="UP000003806"/>
    </source>
</evidence>
<proteinExistence type="predicted"/>